<dbReference type="OrthoDB" id="5578329at2759"/>
<protein>
    <submittedName>
        <fullName evidence="1">Uncharacterized protein</fullName>
    </submittedName>
</protein>
<proteinExistence type="predicted"/>
<dbReference type="GeneID" id="54282665"/>
<sequence length="119" mass="13254">MSSPVVLAARDTNVQLAKPTNATENEKPKSLEYHRQMLESRLKDDQPAQYVSPSDEIMSPATQKLNAFRNKHAMKKSKPQTLFKKTSTKNFESSKASGAAMFADIPKNAPQKAAEEDKM</sequence>
<name>A0A6A5XIH7_9PLEO</name>
<reference evidence="1" key="1">
    <citation type="journal article" date="2020" name="Stud. Mycol.">
        <title>101 Dothideomycetes genomes: a test case for predicting lifestyles and emergence of pathogens.</title>
        <authorList>
            <person name="Haridas S."/>
            <person name="Albert R."/>
            <person name="Binder M."/>
            <person name="Bloem J."/>
            <person name="Labutti K."/>
            <person name="Salamov A."/>
            <person name="Andreopoulos B."/>
            <person name="Baker S."/>
            <person name="Barry K."/>
            <person name="Bills G."/>
            <person name="Bluhm B."/>
            <person name="Cannon C."/>
            <person name="Castanera R."/>
            <person name="Culley D."/>
            <person name="Daum C."/>
            <person name="Ezra D."/>
            <person name="Gonzalez J."/>
            <person name="Henrissat B."/>
            <person name="Kuo A."/>
            <person name="Liang C."/>
            <person name="Lipzen A."/>
            <person name="Lutzoni F."/>
            <person name="Magnuson J."/>
            <person name="Mondo S."/>
            <person name="Nolan M."/>
            <person name="Ohm R."/>
            <person name="Pangilinan J."/>
            <person name="Park H.-J."/>
            <person name="Ramirez L."/>
            <person name="Alfaro M."/>
            <person name="Sun H."/>
            <person name="Tritt A."/>
            <person name="Yoshinaga Y."/>
            <person name="Zwiers L.-H."/>
            <person name="Turgeon B."/>
            <person name="Goodwin S."/>
            <person name="Spatafora J."/>
            <person name="Crous P."/>
            <person name="Grigoriev I."/>
        </authorList>
    </citation>
    <scope>NUCLEOTIDE SEQUENCE</scope>
    <source>
        <strain evidence="1">CBS 175.79</strain>
    </source>
</reference>
<dbReference type="AlphaFoldDB" id="A0A6A5XIH7"/>
<dbReference type="RefSeq" id="XP_033381008.1">
    <property type="nucleotide sequence ID" value="XM_033525268.1"/>
</dbReference>
<dbReference type="EMBL" id="ML978072">
    <property type="protein sequence ID" value="KAF2012669.1"/>
    <property type="molecule type" value="Genomic_DNA"/>
</dbReference>
<keyword evidence="2" id="KW-1185">Reference proteome</keyword>
<evidence type="ECO:0000313" key="1">
    <source>
        <dbReference type="EMBL" id="KAF2012669.1"/>
    </source>
</evidence>
<evidence type="ECO:0000313" key="2">
    <source>
        <dbReference type="Proteomes" id="UP000799778"/>
    </source>
</evidence>
<dbReference type="Pfam" id="PF05032">
    <property type="entry name" value="Spo12"/>
    <property type="match status" value="1"/>
</dbReference>
<organism evidence="1 2">
    <name type="scientific">Aaosphaeria arxii CBS 175.79</name>
    <dbReference type="NCBI Taxonomy" id="1450172"/>
    <lineage>
        <taxon>Eukaryota</taxon>
        <taxon>Fungi</taxon>
        <taxon>Dikarya</taxon>
        <taxon>Ascomycota</taxon>
        <taxon>Pezizomycotina</taxon>
        <taxon>Dothideomycetes</taxon>
        <taxon>Pleosporomycetidae</taxon>
        <taxon>Pleosporales</taxon>
        <taxon>Pleosporales incertae sedis</taxon>
        <taxon>Aaosphaeria</taxon>
    </lineage>
</organism>
<dbReference type="InterPro" id="IPR007727">
    <property type="entry name" value="Spo12"/>
</dbReference>
<dbReference type="Proteomes" id="UP000799778">
    <property type="component" value="Unassembled WGS sequence"/>
</dbReference>
<gene>
    <name evidence="1" type="ORF">BU24DRAFT_395728</name>
</gene>
<accession>A0A6A5XIH7</accession>